<dbReference type="GO" id="GO:0030134">
    <property type="term" value="C:COPII-coated ER to Golgi transport vesicle"/>
    <property type="evidence" value="ECO:0007669"/>
    <property type="project" value="TreeGrafter"/>
</dbReference>
<dbReference type="InterPro" id="IPR045888">
    <property type="entry name" value="Erv"/>
</dbReference>
<evidence type="ECO:0000256" key="3">
    <source>
        <dbReference type="ARBA" id="ARBA00022989"/>
    </source>
</evidence>
<dbReference type="Pfam" id="PF13850">
    <property type="entry name" value="ERGIC_N"/>
    <property type="match status" value="1"/>
</dbReference>
<evidence type="ECO:0000256" key="5">
    <source>
        <dbReference type="SAM" id="Phobius"/>
    </source>
</evidence>
<feature type="transmembrane region" description="Helical" evidence="5">
    <location>
        <begin position="338"/>
        <end position="359"/>
    </location>
</feature>
<evidence type="ECO:0008006" key="10">
    <source>
        <dbReference type="Google" id="ProtNLM"/>
    </source>
</evidence>
<keyword evidence="2 5" id="KW-0812">Transmembrane</keyword>
<comment type="caution">
    <text evidence="8">The sequence shown here is derived from an EMBL/GenBank/DDBJ whole genome shotgun (WGS) entry which is preliminary data.</text>
</comment>
<dbReference type="AlphaFoldDB" id="A0AAE0KZ00"/>
<dbReference type="Proteomes" id="UP001190700">
    <property type="component" value="Unassembled WGS sequence"/>
</dbReference>
<keyword evidence="9" id="KW-1185">Reference proteome</keyword>
<protein>
    <recommendedName>
        <fullName evidence="10">Endoplasmic reticulum-Golgi intermediate compartment protein 3</fullName>
    </recommendedName>
</protein>
<gene>
    <name evidence="8" type="ORF">CYMTET_25679</name>
</gene>
<keyword evidence="3 5" id="KW-1133">Transmembrane helix</keyword>
<sequence length="380" mass="42570">MSFVSQLKKLDAHPKINEDFFTRTLSGGLITLVSSVVMFSLFISEFRIFLTKSTHNELFVDTSRGEQLQINIDVTFPELACAVISLDAMDISGEQHLDVVSNVFKRRLDANGDPKDVGVKAKHGHEEIELHNETQEDLCLSCYGAEENPGDCCNTCDQVRDAYRRKGWAFTNADGISQCKAEGYMQQIRDQDGEGCNVYGILEVNKVAGNFHFAPGKSFQQAHMHVHDLMPFQDKKFNVSHVVNKLSFGADFPGVSNPLDGIARRQKDEAGMYQYFIKVVPTMYSDIRGRKIASNQFSVTEHFKKGDIGAGGHTLPGVFFFYDFSPLKILYTERHNSFLQFVTSICAIIGGIFTVSGIIDSLFYHGQKVIKKKIELGKFS</sequence>
<dbReference type="Pfam" id="PF07970">
    <property type="entry name" value="COPIIcoated_ERV"/>
    <property type="match status" value="1"/>
</dbReference>
<dbReference type="GO" id="GO:0016020">
    <property type="term" value="C:membrane"/>
    <property type="evidence" value="ECO:0007669"/>
    <property type="project" value="UniProtKB-SubCell"/>
</dbReference>
<evidence type="ECO:0000256" key="2">
    <source>
        <dbReference type="ARBA" id="ARBA00022692"/>
    </source>
</evidence>
<feature type="domain" description="Endoplasmic reticulum vesicle transporter C-terminal" evidence="6">
    <location>
        <begin position="142"/>
        <end position="360"/>
    </location>
</feature>
<feature type="domain" description="Endoplasmic reticulum vesicle transporter N-terminal" evidence="7">
    <location>
        <begin position="7"/>
        <end position="96"/>
    </location>
</feature>
<dbReference type="EMBL" id="LGRX02013766">
    <property type="protein sequence ID" value="KAK3265655.1"/>
    <property type="molecule type" value="Genomic_DNA"/>
</dbReference>
<comment type="subcellular location">
    <subcellularLocation>
        <location evidence="1">Membrane</location>
    </subcellularLocation>
</comment>
<name>A0AAE0KZ00_9CHLO</name>
<evidence type="ECO:0000256" key="1">
    <source>
        <dbReference type="ARBA" id="ARBA00004370"/>
    </source>
</evidence>
<evidence type="ECO:0000256" key="4">
    <source>
        <dbReference type="ARBA" id="ARBA00023136"/>
    </source>
</evidence>
<evidence type="ECO:0000313" key="8">
    <source>
        <dbReference type="EMBL" id="KAK3265655.1"/>
    </source>
</evidence>
<keyword evidence="4 5" id="KW-0472">Membrane</keyword>
<dbReference type="PANTHER" id="PTHR10984:SF82">
    <property type="entry name" value="ENDOPLASMIC RETICULUM VESICLE TRANSPORTER PROTEIN"/>
    <property type="match status" value="1"/>
</dbReference>
<evidence type="ECO:0000259" key="6">
    <source>
        <dbReference type="Pfam" id="PF07970"/>
    </source>
</evidence>
<organism evidence="8 9">
    <name type="scientific">Cymbomonas tetramitiformis</name>
    <dbReference type="NCBI Taxonomy" id="36881"/>
    <lineage>
        <taxon>Eukaryota</taxon>
        <taxon>Viridiplantae</taxon>
        <taxon>Chlorophyta</taxon>
        <taxon>Pyramimonadophyceae</taxon>
        <taxon>Pyramimonadales</taxon>
        <taxon>Pyramimonadaceae</taxon>
        <taxon>Cymbomonas</taxon>
    </lineage>
</organism>
<dbReference type="InterPro" id="IPR012936">
    <property type="entry name" value="Erv_C"/>
</dbReference>
<dbReference type="PANTHER" id="PTHR10984">
    <property type="entry name" value="ENDOPLASMIC RETICULUM-GOLGI INTERMEDIATE COMPARTMENT PROTEIN"/>
    <property type="match status" value="1"/>
</dbReference>
<accession>A0AAE0KZ00</accession>
<dbReference type="InterPro" id="IPR039542">
    <property type="entry name" value="Erv_N"/>
</dbReference>
<evidence type="ECO:0000313" key="9">
    <source>
        <dbReference type="Proteomes" id="UP001190700"/>
    </source>
</evidence>
<dbReference type="GO" id="GO:0005783">
    <property type="term" value="C:endoplasmic reticulum"/>
    <property type="evidence" value="ECO:0007669"/>
    <property type="project" value="TreeGrafter"/>
</dbReference>
<feature type="transmembrane region" description="Helical" evidence="5">
    <location>
        <begin position="20"/>
        <end position="43"/>
    </location>
</feature>
<evidence type="ECO:0000259" key="7">
    <source>
        <dbReference type="Pfam" id="PF13850"/>
    </source>
</evidence>
<proteinExistence type="predicted"/>
<reference evidence="8 9" key="1">
    <citation type="journal article" date="2015" name="Genome Biol. Evol.">
        <title>Comparative Genomics of a Bacterivorous Green Alga Reveals Evolutionary Causalities and Consequences of Phago-Mixotrophic Mode of Nutrition.</title>
        <authorList>
            <person name="Burns J.A."/>
            <person name="Paasch A."/>
            <person name="Narechania A."/>
            <person name="Kim E."/>
        </authorList>
    </citation>
    <scope>NUCLEOTIDE SEQUENCE [LARGE SCALE GENOMIC DNA]</scope>
    <source>
        <strain evidence="8 9">PLY_AMNH</strain>
    </source>
</reference>